<dbReference type="Proteomes" id="UP000594014">
    <property type="component" value="Chromosome"/>
</dbReference>
<sequence length="70" mass="8034">MIRCIHEDCKYRGLLGENIDYCNYIGHAKRARRCDPAVCDKYLSKLETGTAAARKSVAESCQSDLFQQRY</sequence>
<gene>
    <name evidence="1" type="ORF">FRZ06_10180</name>
</gene>
<evidence type="ECO:0000313" key="2">
    <source>
        <dbReference type="Proteomes" id="UP000594014"/>
    </source>
</evidence>
<organism evidence="1 2">
    <name type="scientific">Anoxybacterium hadale</name>
    <dbReference type="NCBI Taxonomy" id="3408580"/>
    <lineage>
        <taxon>Bacteria</taxon>
        <taxon>Bacillati</taxon>
        <taxon>Bacillota</taxon>
        <taxon>Clostridia</taxon>
        <taxon>Peptostreptococcales</taxon>
        <taxon>Anaerovoracaceae</taxon>
        <taxon>Anoxybacterium</taxon>
    </lineage>
</organism>
<keyword evidence="2" id="KW-1185">Reference proteome</keyword>
<protein>
    <submittedName>
        <fullName evidence="1">Uncharacterized protein</fullName>
    </submittedName>
</protein>
<evidence type="ECO:0000313" key="1">
    <source>
        <dbReference type="EMBL" id="QOX63692.1"/>
    </source>
</evidence>
<name>A0ACD1AB20_9FIRM</name>
<proteinExistence type="predicted"/>
<reference evidence="1" key="1">
    <citation type="submission" date="2019-08" db="EMBL/GenBank/DDBJ databases">
        <title>Genome sequence of Clostridiales bacterium MT110.</title>
        <authorList>
            <person name="Cao J."/>
        </authorList>
    </citation>
    <scope>NUCLEOTIDE SEQUENCE</scope>
    <source>
        <strain evidence="1">MT110</strain>
    </source>
</reference>
<accession>A0ACD1AB20</accession>
<dbReference type="EMBL" id="CP042469">
    <property type="protein sequence ID" value="QOX63692.1"/>
    <property type="molecule type" value="Genomic_DNA"/>
</dbReference>